<dbReference type="Proteomes" id="UP000215332">
    <property type="component" value="Chromosome 1"/>
</dbReference>
<dbReference type="PANTHER" id="PTHR30269">
    <property type="entry name" value="TRANSMEMBRANE PROTEIN YFCA"/>
    <property type="match status" value="1"/>
</dbReference>
<evidence type="ECO:0000256" key="8">
    <source>
        <dbReference type="RuleBase" id="RU363041"/>
    </source>
</evidence>
<dbReference type="eggNOG" id="COG0730">
    <property type="taxonomic scope" value="Bacteria"/>
</dbReference>
<feature type="transmembrane region" description="Helical" evidence="8">
    <location>
        <begin position="103"/>
        <end position="120"/>
    </location>
</feature>
<evidence type="ECO:0000256" key="6">
    <source>
        <dbReference type="ARBA" id="ARBA00022989"/>
    </source>
</evidence>
<evidence type="ECO:0000313" key="10">
    <source>
        <dbReference type="Proteomes" id="UP000215332"/>
    </source>
</evidence>
<evidence type="ECO:0000256" key="7">
    <source>
        <dbReference type="ARBA" id="ARBA00023136"/>
    </source>
</evidence>
<evidence type="ECO:0000313" key="9">
    <source>
        <dbReference type="EMBL" id="SNV37840.1"/>
    </source>
</evidence>
<keyword evidence="4 8" id="KW-1003">Cell membrane</keyword>
<sequence>MVSTAVLIGLIAAAFGAGWVNAVVGGGGLIMLPSLLVSLPREVPVASVVGTNKTAQVVGNITAGASYLRRQRPTWRIFLWAAFTALLGALAGVRVLRLMSRDVYTPILLVVLVVIGVFTWRRPTMGVKVNEADQGGHPLLMAIIGFFLGFYDAAIGPGVGTFWVLAFVAVGGYSFLRASGMAKMCNSVTNLVTIVTLALHGAVLWHVVWPLVIANVTGGLVGARTAQKHGDSFVRKAFLVVIAVLGVKLLVEMIWGG</sequence>
<evidence type="ECO:0000256" key="3">
    <source>
        <dbReference type="ARBA" id="ARBA00022448"/>
    </source>
</evidence>
<dbReference type="InterPro" id="IPR002781">
    <property type="entry name" value="TM_pro_TauE-like"/>
</dbReference>
<keyword evidence="6 8" id="KW-1133">Transmembrane helix</keyword>
<dbReference type="RefSeq" id="WP_021104659.1">
    <property type="nucleotide sequence ID" value="NZ_LT906441.1"/>
</dbReference>
<dbReference type="PANTHER" id="PTHR30269:SF0">
    <property type="entry name" value="MEMBRANE TRANSPORTER PROTEIN YFCA-RELATED"/>
    <property type="match status" value="1"/>
</dbReference>
<accession>A0A239WUN1</accession>
<evidence type="ECO:0000256" key="5">
    <source>
        <dbReference type="ARBA" id="ARBA00022692"/>
    </source>
</evidence>
<keyword evidence="3" id="KW-0813">Transport</keyword>
<comment type="similarity">
    <text evidence="2 8">Belongs to the 4-toluene sulfonate uptake permease (TSUP) (TC 2.A.102) family.</text>
</comment>
<feature type="transmembrane region" description="Helical" evidence="8">
    <location>
        <begin position="77"/>
        <end position="96"/>
    </location>
</feature>
<keyword evidence="5 8" id="KW-0812">Transmembrane</keyword>
<dbReference type="InterPro" id="IPR052017">
    <property type="entry name" value="TSUP"/>
</dbReference>
<protein>
    <recommendedName>
        <fullName evidence="8">Probable membrane transporter protein</fullName>
    </recommendedName>
</protein>
<reference evidence="9 10" key="1">
    <citation type="submission" date="2017-06" db="EMBL/GenBank/DDBJ databases">
        <authorList>
            <consortium name="Pathogen Informatics"/>
        </authorList>
    </citation>
    <scope>NUCLEOTIDE SEQUENCE [LARGE SCALE GENOMIC DNA]</scope>
    <source>
        <strain evidence="9 10">NCTC11865</strain>
    </source>
</reference>
<dbReference type="EMBL" id="LT906441">
    <property type="protein sequence ID" value="SNV37840.1"/>
    <property type="molecule type" value="Genomic_DNA"/>
</dbReference>
<feature type="transmembrane region" description="Helical" evidence="8">
    <location>
        <begin position="233"/>
        <end position="251"/>
    </location>
</feature>
<dbReference type="KEGG" id="cgrn:4412665_01591"/>
<evidence type="ECO:0000256" key="4">
    <source>
        <dbReference type="ARBA" id="ARBA00022475"/>
    </source>
</evidence>
<organism evidence="9 10">
    <name type="scientific">Cutibacterium granulosum</name>
    <dbReference type="NCBI Taxonomy" id="33011"/>
    <lineage>
        <taxon>Bacteria</taxon>
        <taxon>Bacillati</taxon>
        <taxon>Actinomycetota</taxon>
        <taxon>Actinomycetes</taxon>
        <taxon>Propionibacteriales</taxon>
        <taxon>Propionibacteriaceae</taxon>
        <taxon>Cutibacterium</taxon>
    </lineage>
</organism>
<name>A0A239WUN1_9ACTN</name>
<dbReference type="GO" id="GO:0005886">
    <property type="term" value="C:plasma membrane"/>
    <property type="evidence" value="ECO:0007669"/>
    <property type="project" value="UniProtKB-SubCell"/>
</dbReference>
<feature type="transmembrane region" description="Helical" evidence="8">
    <location>
        <begin position="191"/>
        <end position="213"/>
    </location>
</feature>
<feature type="transmembrane region" description="Helical" evidence="8">
    <location>
        <begin position="140"/>
        <end position="170"/>
    </location>
</feature>
<dbReference type="Pfam" id="PF01925">
    <property type="entry name" value="TauE"/>
    <property type="match status" value="1"/>
</dbReference>
<evidence type="ECO:0000256" key="2">
    <source>
        <dbReference type="ARBA" id="ARBA00009142"/>
    </source>
</evidence>
<evidence type="ECO:0000256" key="1">
    <source>
        <dbReference type="ARBA" id="ARBA00004651"/>
    </source>
</evidence>
<gene>
    <name evidence="9" type="primary">yfcA</name>
    <name evidence="9" type="ORF">SAMEA4412665_01591</name>
</gene>
<dbReference type="AlphaFoldDB" id="A0A239WUN1"/>
<comment type="subcellular location">
    <subcellularLocation>
        <location evidence="1 8">Cell membrane</location>
        <topology evidence="1 8">Multi-pass membrane protein</topology>
    </subcellularLocation>
</comment>
<keyword evidence="7 8" id="KW-0472">Membrane</keyword>
<proteinExistence type="inferred from homology"/>